<evidence type="ECO:0000313" key="1">
    <source>
        <dbReference type="EMBL" id="OIR08677.1"/>
    </source>
</evidence>
<organism evidence="1">
    <name type="scientific">mine drainage metagenome</name>
    <dbReference type="NCBI Taxonomy" id="410659"/>
    <lineage>
        <taxon>unclassified sequences</taxon>
        <taxon>metagenomes</taxon>
        <taxon>ecological metagenomes</taxon>
    </lineage>
</organism>
<name>A0A1J5SXD8_9ZZZZ</name>
<dbReference type="Gene3D" id="2.40.160.170">
    <property type="match status" value="1"/>
</dbReference>
<accession>A0A1J5SXD8</accession>
<comment type="caution">
    <text evidence="1">The sequence shown here is derived from an EMBL/GenBank/DDBJ whole genome shotgun (WGS) entry which is preliminary data.</text>
</comment>
<dbReference type="EMBL" id="MLJW01000030">
    <property type="protein sequence ID" value="OIR08677.1"/>
    <property type="molecule type" value="Genomic_DNA"/>
</dbReference>
<dbReference type="AlphaFoldDB" id="A0A1J5SXD8"/>
<evidence type="ECO:0008006" key="2">
    <source>
        <dbReference type="Google" id="ProtNLM"/>
    </source>
</evidence>
<sequence>MKKQILLAAIMAVVSVPVFADTGVEAQLSTLGYGVGVGFQATDSVVARIGINQFNKTYTTTSGSVNYSGNLKLSSADLLADWHLFGGVTHLTAGLVYNNNKVDLTSTGAYTINGTPYTGTLNSSVTFNRVAPYLGFGWGGQMKNKGLFFNSDIGVLFQGTPKTSVSGSGNATADATAQADLQNSLKNFKYYPVISVGIGYAF</sequence>
<gene>
    <name evidence="1" type="ORF">GALL_90600</name>
</gene>
<proteinExistence type="predicted"/>
<reference evidence="1" key="1">
    <citation type="submission" date="2016-10" db="EMBL/GenBank/DDBJ databases">
        <title>Sequence of Gallionella enrichment culture.</title>
        <authorList>
            <person name="Poehlein A."/>
            <person name="Muehling M."/>
            <person name="Daniel R."/>
        </authorList>
    </citation>
    <scope>NUCLEOTIDE SEQUENCE</scope>
</reference>
<protein>
    <recommendedName>
        <fullName evidence="2">Outer membrane protein beta-barrel domain-containing protein</fullName>
    </recommendedName>
</protein>